<feature type="transmembrane region" description="Helical" evidence="15">
    <location>
        <begin position="48"/>
        <end position="67"/>
    </location>
</feature>
<dbReference type="VEuPathDB" id="FungiDB:YALI0_E12089g"/>
<dbReference type="eggNOG" id="KOG2126">
    <property type="taxonomic scope" value="Eukaryota"/>
</dbReference>
<dbReference type="CDD" id="cd16023">
    <property type="entry name" value="GPI_EPT_3"/>
    <property type="match status" value="1"/>
</dbReference>
<evidence type="ECO:0000256" key="5">
    <source>
        <dbReference type="ARBA" id="ARBA00022502"/>
    </source>
</evidence>
<dbReference type="AlphaFoldDB" id="A0A1D8NI45"/>
<feature type="transmembrane region" description="Helical" evidence="15">
    <location>
        <begin position="497"/>
        <end position="518"/>
    </location>
</feature>
<proteinExistence type="inferred from homology"/>
<dbReference type="InterPro" id="IPR002591">
    <property type="entry name" value="Phosphodiest/P_Trfase"/>
</dbReference>
<keyword evidence="9 15" id="KW-1133">Transmembrane helix</keyword>
<organism evidence="16 17">
    <name type="scientific">Yarrowia lipolytica</name>
    <name type="common">Candida lipolytica</name>
    <dbReference type="NCBI Taxonomy" id="4952"/>
    <lineage>
        <taxon>Eukaryota</taxon>
        <taxon>Fungi</taxon>
        <taxon>Dikarya</taxon>
        <taxon>Ascomycota</taxon>
        <taxon>Saccharomycotina</taxon>
        <taxon>Dipodascomycetes</taxon>
        <taxon>Dipodascales</taxon>
        <taxon>Dipodascales incertae sedis</taxon>
        <taxon>Yarrowia</taxon>
    </lineage>
</organism>
<dbReference type="PANTHER" id="PTHR23071">
    <property type="entry name" value="PHOSPHATIDYLINOSITOL GLYCAN"/>
    <property type="match status" value="1"/>
</dbReference>
<dbReference type="VEuPathDB" id="FungiDB:YALI1_E14925g"/>
<dbReference type="GO" id="GO:0051377">
    <property type="term" value="F:mannose-ethanolamine phosphotransferase activity"/>
    <property type="evidence" value="ECO:0007669"/>
    <property type="project" value="InterPro"/>
</dbReference>
<feature type="transmembrane region" description="Helical" evidence="15">
    <location>
        <begin position="462"/>
        <end position="485"/>
    </location>
</feature>
<evidence type="ECO:0000313" key="17">
    <source>
        <dbReference type="Proteomes" id="UP000182444"/>
    </source>
</evidence>
<keyword evidence="6" id="KW-0808">Transferase</keyword>
<evidence type="ECO:0000256" key="7">
    <source>
        <dbReference type="ARBA" id="ARBA00022692"/>
    </source>
</evidence>
<dbReference type="RefSeq" id="XP_503848.3">
    <property type="nucleotide sequence ID" value="XM_503848.3"/>
</dbReference>
<feature type="transmembrane region" description="Helical" evidence="15">
    <location>
        <begin position="695"/>
        <end position="713"/>
    </location>
</feature>
<evidence type="ECO:0000256" key="9">
    <source>
        <dbReference type="ARBA" id="ARBA00022989"/>
    </source>
</evidence>
<keyword evidence="5" id="KW-0337">GPI-anchor biosynthesis</keyword>
<protein>
    <recommendedName>
        <fullName evidence="4">GPI ethanolamine phosphate transferase 3</fullName>
    </recommendedName>
    <alternativeName>
        <fullName evidence="14">Glycosylphosphatidylinositol-anchor biosynthesis protein 13</fullName>
    </alternativeName>
</protein>
<evidence type="ECO:0000256" key="10">
    <source>
        <dbReference type="ARBA" id="ARBA00023136"/>
    </source>
</evidence>
<dbReference type="EMBL" id="CP017557">
    <property type="protein sequence ID" value="AOW05308.1"/>
    <property type="molecule type" value="Genomic_DNA"/>
</dbReference>
<feature type="transmembrane region" description="Helical" evidence="15">
    <location>
        <begin position="661"/>
        <end position="683"/>
    </location>
</feature>
<dbReference type="Proteomes" id="UP000182444">
    <property type="component" value="Chromosome 1E"/>
</dbReference>
<comment type="function">
    <text evidence="13">Involved in glycosylphosphatidylinositol-anchor biosynthesis. Transfers ethanolamine phosphate to the GPI third mannose which links the GPI-anchor to the C-terminus of the proteins by an amide bond. Involved in cell wall biosynthesis.</text>
</comment>
<feature type="transmembrane region" description="Helical" evidence="15">
    <location>
        <begin position="838"/>
        <end position="856"/>
    </location>
</feature>
<feature type="transmembrane region" description="Helical" evidence="15">
    <location>
        <begin position="956"/>
        <end position="978"/>
    </location>
</feature>
<evidence type="ECO:0000256" key="3">
    <source>
        <dbReference type="ARBA" id="ARBA00008695"/>
    </source>
</evidence>
<comment type="subcellular location">
    <subcellularLocation>
        <location evidence="1">Endoplasmic reticulum membrane</location>
        <topology evidence="1">Multi-pass membrane protein</topology>
    </subcellularLocation>
</comment>
<name>A0A1D8NI45_YARLL</name>
<accession>A0A1D8NI45</accession>
<dbReference type="InterPro" id="IPR037675">
    <property type="entry name" value="PIG-O_N"/>
</dbReference>
<dbReference type="PANTHER" id="PTHR23071:SF1">
    <property type="entry name" value="GPI ETHANOLAMINE PHOSPHATE TRANSFERASE 3"/>
    <property type="match status" value="1"/>
</dbReference>
<feature type="transmembrane region" description="Helical" evidence="15">
    <location>
        <begin position="530"/>
        <end position="550"/>
    </location>
</feature>
<dbReference type="Pfam" id="PF01663">
    <property type="entry name" value="Phosphodiest"/>
    <property type="match status" value="1"/>
</dbReference>
<dbReference type="SUPFAM" id="SSF53649">
    <property type="entry name" value="Alkaline phosphatase-like"/>
    <property type="match status" value="1"/>
</dbReference>
<dbReference type="UniPathway" id="UPA00196"/>
<comment type="similarity">
    <text evidence="3">Belongs to the PIGG/PIGN/PIGO family. PIGO subfamily.</text>
</comment>
<evidence type="ECO:0000256" key="14">
    <source>
        <dbReference type="ARBA" id="ARBA00079869"/>
    </source>
</evidence>
<keyword evidence="11" id="KW-0325">Glycoprotein</keyword>
<keyword evidence="8" id="KW-0256">Endoplasmic reticulum</keyword>
<evidence type="ECO:0000256" key="8">
    <source>
        <dbReference type="ARBA" id="ARBA00022824"/>
    </source>
</evidence>
<evidence type="ECO:0000313" key="16">
    <source>
        <dbReference type="EMBL" id="AOW05308.1"/>
    </source>
</evidence>
<gene>
    <name evidence="16" type="ORF">YALI1_E14925g</name>
</gene>
<dbReference type="GO" id="GO:0071555">
    <property type="term" value="P:cell wall organization"/>
    <property type="evidence" value="ECO:0007669"/>
    <property type="project" value="UniProtKB-KW"/>
</dbReference>
<feature type="transmembrane region" description="Helical" evidence="15">
    <location>
        <begin position="912"/>
        <end position="936"/>
    </location>
</feature>
<evidence type="ECO:0000256" key="2">
    <source>
        <dbReference type="ARBA" id="ARBA00004687"/>
    </source>
</evidence>
<evidence type="ECO:0000256" key="1">
    <source>
        <dbReference type="ARBA" id="ARBA00004477"/>
    </source>
</evidence>
<keyword evidence="10 15" id="KW-0472">Membrane</keyword>
<evidence type="ECO:0000256" key="13">
    <source>
        <dbReference type="ARBA" id="ARBA00057385"/>
    </source>
</evidence>
<feature type="transmembrane region" description="Helical" evidence="15">
    <location>
        <begin position="741"/>
        <end position="763"/>
    </location>
</feature>
<keyword evidence="12" id="KW-0961">Cell wall biogenesis/degradation</keyword>
<evidence type="ECO:0000256" key="4">
    <source>
        <dbReference type="ARBA" id="ARBA00020841"/>
    </source>
</evidence>
<dbReference type="GO" id="GO:0005789">
    <property type="term" value="C:endoplasmic reticulum membrane"/>
    <property type="evidence" value="ECO:0007669"/>
    <property type="project" value="UniProtKB-SubCell"/>
</dbReference>
<keyword evidence="7 15" id="KW-0812">Transmembrane</keyword>
<dbReference type="FunFam" id="3.40.720.10:FF:000056">
    <property type="entry name" value="Phosphatidylinositol glycan, class O"/>
    <property type="match status" value="1"/>
</dbReference>
<dbReference type="InterPro" id="IPR039524">
    <property type="entry name" value="PIGO/GPI13"/>
</dbReference>
<sequence>MTDRLGPEERQMAAAQRAYTAASRGEGIETPAVAYVPRTMSFEWTWKYFIGLFLWMVLYDAIGVGFFTRGFLLSRSVLTDVSPSDWQLTELHEPPHIDNGCWTEPKFDKAIMLVIDALRFDFSTPQPGSNKPYHNALTVMSELNQNQPNKAFLSKFVADPPTTTLQRLKGLTTGSLPTFIDAGSNFAGSEIDEDNWVYQMWALNQTVYQCGDDTWDALFGKYFAAANPYDSLNVWDLYTVDNGVKEHLLPAYKSGNYRMSIGHTLGVDHAGHRYGPDSPKMTEKLQEMDEYIREIIDSLDDDTLLIVFGDHGMDSKGDHGGESDLEVDATLFMYSKKDWVAPNDQISEGGYPSIPQIDLVPTLSLLMGLPIPFNNLGSPIAEAFLGPNKDPKALANVLQLTSAQIENYRQKYGFDDLGGLYKKTVKVDSSKAGMWESIVSNHYNFQRTNLDQCRSLWAQFDFASIFAGFAIIGSSLILMILYSRLPILDVEGSLEKLCNYSGLSAFMTAPAFYALASYGAFGESWPFDALWTSGLGFCVGTLLGYSIYYIRHFTKKLQRAEIGTIAVILITLIHVALFTSNSFTIWEDNILSFLLSTIGFGLLINAAQLPSSNANRAKAISHSIMFLILTRTSAVSRLCREEHGDKCSTTFYSSDASSVPAPYTVALLILGAFLLPLLVKGFLIESGSDHGSAKFHIWGLFGVMMSVAVYWFLDLFVTEQLKWSDPLFGDIELLSNMKLTIARIVLGVTLLAANVSWMFGLCVEVKYTKKDGVNQAQILGYSNVYGAQYLLLVLNFFGAILLVSKPLGGVMMIIQMYHIMTTIDLLHILETPASIGPVILAVLGNAYFFSTGHQATIPSVQWDIGFVATNTISFPLTHLALVLNSLGPQILSTVSTPLLVLWKIPPVRKSSLLFASCGQSMLVSVAYQTAVTLSAAVFATHFRRHLMVWKIFAPRYMLGGLTLIVVDVVAVLVVGFGVGNIINHVKKTFGTDAKKTVTANTSLKSDLGEQWDALQ</sequence>
<reference evidence="16 17" key="1">
    <citation type="journal article" date="2016" name="PLoS ONE">
        <title>Sequence Assembly of Yarrowia lipolytica Strain W29/CLIB89 Shows Transposable Element Diversity.</title>
        <authorList>
            <person name="Magnan C."/>
            <person name="Yu J."/>
            <person name="Chang I."/>
            <person name="Jahn E."/>
            <person name="Kanomata Y."/>
            <person name="Wu J."/>
            <person name="Zeller M."/>
            <person name="Oakes M."/>
            <person name="Baldi P."/>
            <person name="Sandmeyer S."/>
        </authorList>
    </citation>
    <scope>NUCLEOTIDE SEQUENCE [LARGE SCALE GENOMIC DNA]</scope>
    <source>
        <strain evidence="17">CLIB89(W29)</strain>
    </source>
</reference>
<evidence type="ECO:0000256" key="6">
    <source>
        <dbReference type="ARBA" id="ARBA00022679"/>
    </source>
</evidence>
<comment type="pathway">
    <text evidence="2">Glycolipid biosynthesis; glycosylphosphatidylinositol-anchor biosynthesis.</text>
</comment>
<feature type="transmembrane region" description="Helical" evidence="15">
    <location>
        <begin position="784"/>
        <end position="803"/>
    </location>
</feature>
<dbReference type="GO" id="GO:0006506">
    <property type="term" value="P:GPI anchor biosynthetic process"/>
    <property type="evidence" value="ECO:0007669"/>
    <property type="project" value="UniProtKB-UniPathway"/>
</dbReference>
<dbReference type="Gene3D" id="3.40.720.10">
    <property type="entry name" value="Alkaline Phosphatase, subunit A"/>
    <property type="match status" value="1"/>
</dbReference>
<dbReference type="GeneID" id="2912812"/>
<dbReference type="KEGG" id="yli:2912812"/>
<evidence type="ECO:0000256" key="15">
    <source>
        <dbReference type="SAM" id="Phobius"/>
    </source>
</evidence>
<feature type="transmembrane region" description="Helical" evidence="15">
    <location>
        <begin position="562"/>
        <end position="584"/>
    </location>
</feature>
<evidence type="ECO:0000256" key="12">
    <source>
        <dbReference type="ARBA" id="ARBA00023316"/>
    </source>
</evidence>
<evidence type="ECO:0000256" key="11">
    <source>
        <dbReference type="ARBA" id="ARBA00023180"/>
    </source>
</evidence>
<dbReference type="InterPro" id="IPR017850">
    <property type="entry name" value="Alkaline_phosphatase_core_sf"/>
</dbReference>